<organism evidence="1">
    <name type="scientific">marine sediment metagenome</name>
    <dbReference type="NCBI Taxonomy" id="412755"/>
    <lineage>
        <taxon>unclassified sequences</taxon>
        <taxon>metagenomes</taxon>
        <taxon>ecological metagenomes</taxon>
    </lineage>
</organism>
<reference evidence="1" key="1">
    <citation type="journal article" date="2015" name="Nature">
        <title>Complex archaea that bridge the gap between prokaryotes and eukaryotes.</title>
        <authorList>
            <person name="Spang A."/>
            <person name="Saw J.H."/>
            <person name="Jorgensen S.L."/>
            <person name="Zaremba-Niedzwiedzka K."/>
            <person name="Martijn J."/>
            <person name="Lind A.E."/>
            <person name="van Eijk R."/>
            <person name="Schleper C."/>
            <person name="Guy L."/>
            <person name="Ettema T.J."/>
        </authorList>
    </citation>
    <scope>NUCLEOTIDE SEQUENCE</scope>
</reference>
<proteinExistence type="predicted"/>
<accession>A0A0F9E757</accession>
<dbReference type="EMBL" id="LAZR01026095">
    <property type="protein sequence ID" value="KKL69814.1"/>
    <property type="molecule type" value="Genomic_DNA"/>
</dbReference>
<protein>
    <submittedName>
        <fullName evidence="1">Uncharacterized protein</fullName>
    </submittedName>
</protein>
<name>A0A0F9E757_9ZZZZ</name>
<comment type="caution">
    <text evidence="1">The sequence shown here is derived from an EMBL/GenBank/DDBJ whole genome shotgun (WGS) entry which is preliminary data.</text>
</comment>
<sequence>MARLLEESLSMGDLPHYVSGDSREEQNRRWKEYTDRLDVLQEISDNLPAGEIKGGILAFGVADGSALYLVVKERPLTLQHIDFLDGYRVHYALIKGLNRANIEYELLNANRRINKLWEEARE</sequence>
<evidence type="ECO:0000313" key="1">
    <source>
        <dbReference type="EMBL" id="KKL69814.1"/>
    </source>
</evidence>
<dbReference type="AlphaFoldDB" id="A0A0F9E757"/>
<gene>
    <name evidence="1" type="ORF">LCGC14_2111140</name>
</gene>